<comment type="caution">
    <text evidence="15">The sequence shown here is derived from an EMBL/GenBank/DDBJ whole genome shotgun (WGS) entry which is preliminary data.</text>
</comment>
<keyword evidence="13" id="KW-0472">Membrane</keyword>
<keyword evidence="6" id="KW-0597">Phosphoprotein</keyword>
<dbReference type="InterPro" id="IPR000008">
    <property type="entry name" value="C2_dom"/>
</dbReference>
<evidence type="ECO:0000256" key="4">
    <source>
        <dbReference type="ARBA" id="ARBA00014554"/>
    </source>
</evidence>
<dbReference type="Pfam" id="PF18779">
    <property type="entry name" value="LRR_RI_capping"/>
    <property type="match status" value="1"/>
</dbReference>
<accession>A0A9D4AX01</accession>
<dbReference type="CDD" id="cd00116">
    <property type="entry name" value="LRR_RI"/>
    <property type="match status" value="1"/>
</dbReference>
<comment type="subunit">
    <text evidence="3">Forms high-affinity heterodimers with RNASE1, ANG and RNASE2.</text>
</comment>
<keyword evidence="5" id="KW-0963">Cytoplasm</keyword>
<evidence type="ECO:0000256" key="10">
    <source>
        <dbReference type="ARBA" id="ARBA00023242"/>
    </source>
</evidence>
<dbReference type="Gene3D" id="2.60.40.150">
    <property type="entry name" value="C2 domain"/>
    <property type="match status" value="2"/>
</dbReference>
<feature type="domain" description="C2" evidence="14">
    <location>
        <begin position="650"/>
        <end position="776"/>
    </location>
</feature>
<evidence type="ECO:0000256" key="13">
    <source>
        <dbReference type="SAM" id="Phobius"/>
    </source>
</evidence>
<dbReference type="PROSITE" id="PS50004">
    <property type="entry name" value="C2"/>
    <property type="match status" value="2"/>
</dbReference>
<dbReference type="SUPFAM" id="SSF52047">
    <property type="entry name" value="RNI-like"/>
    <property type="match status" value="2"/>
</dbReference>
<feature type="domain" description="C2" evidence="14">
    <location>
        <begin position="785"/>
        <end position="920"/>
    </location>
</feature>
<dbReference type="Pfam" id="PF13516">
    <property type="entry name" value="LRR_6"/>
    <property type="match status" value="7"/>
</dbReference>
<dbReference type="InterPro" id="IPR035892">
    <property type="entry name" value="C2_domain_sf"/>
</dbReference>
<evidence type="ECO:0000256" key="12">
    <source>
        <dbReference type="ARBA" id="ARBA00049613"/>
    </source>
</evidence>
<keyword evidence="9" id="KW-0007">Acetylation</keyword>
<dbReference type="PANTHER" id="PTHR45690:SF19">
    <property type="entry name" value="NACHT, LRR AND PYD DOMAINS-CONTAINING PROTEIN 3"/>
    <property type="match status" value="1"/>
</dbReference>
<evidence type="ECO:0000256" key="6">
    <source>
        <dbReference type="ARBA" id="ARBA00022553"/>
    </source>
</evidence>
<evidence type="ECO:0000256" key="8">
    <source>
        <dbReference type="ARBA" id="ARBA00022737"/>
    </source>
</evidence>
<evidence type="ECO:0000256" key="11">
    <source>
        <dbReference type="ARBA" id="ARBA00032534"/>
    </source>
</evidence>
<keyword evidence="13" id="KW-1133">Transmembrane helix</keyword>
<dbReference type="Proteomes" id="UP000827986">
    <property type="component" value="Unassembled WGS sequence"/>
</dbReference>
<dbReference type="GO" id="GO:0050727">
    <property type="term" value="P:regulation of inflammatory response"/>
    <property type="evidence" value="ECO:0007669"/>
    <property type="project" value="TreeGrafter"/>
</dbReference>
<evidence type="ECO:0000313" key="16">
    <source>
        <dbReference type="Proteomes" id="UP000827986"/>
    </source>
</evidence>
<dbReference type="Gene3D" id="3.80.10.10">
    <property type="entry name" value="Ribonuclease Inhibitor"/>
    <property type="match status" value="1"/>
</dbReference>
<evidence type="ECO:0000256" key="7">
    <source>
        <dbReference type="ARBA" id="ARBA00022614"/>
    </source>
</evidence>
<keyword evidence="16" id="KW-1185">Reference proteome</keyword>
<dbReference type="SUPFAM" id="SSF49562">
    <property type="entry name" value="C2 domain (Calcium/lipid-binding domain, CaLB)"/>
    <property type="match status" value="2"/>
</dbReference>
<evidence type="ECO:0000256" key="2">
    <source>
        <dbReference type="ARBA" id="ARBA00004496"/>
    </source>
</evidence>
<dbReference type="InterPro" id="IPR050637">
    <property type="entry name" value="NLRP_innate_immun_reg"/>
</dbReference>
<evidence type="ECO:0000256" key="5">
    <source>
        <dbReference type="ARBA" id="ARBA00022490"/>
    </source>
</evidence>
<keyword evidence="7" id="KW-0433">Leucine-rich repeat</keyword>
<dbReference type="SMART" id="SM00239">
    <property type="entry name" value="C2"/>
    <property type="match status" value="2"/>
</dbReference>
<name>A0A9D4AX01_9SAUR</name>
<dbReference type="PROSITE" id="PS51450">
    <property type="entry name" value="LRR"/>
    <property type="match status" value="1"/>
</dbReference>
<evidence type="ECO:0000259" key="14">
    <source>
        <dbReference type="PROSITE" id="PS50004"/>
    </source>
</evidence>
<evidence type="ECO:0000256" key="9">
    <source>
        <dbReference type="ARBA" id="ARBA00022990"/>
    </source>
</evidence>
<dbReference type="SMART" id="SM00368">
    <property type="entry name" value="LRR_RI"/>
    <property type="match status" value="13"/>
</dbReference>
<gene>
    <name evidence="15" type="ORF">KIL84_007338</name>
</gene>
<dbReference type="Pfam" id="PF00168">
    <property type="entry name" value="C2"/>
    <property type="match status" value="2"/>
</dbReference>
<dbReference type="GO" id="GO:0005737">
    <property type="term" value="C:cytoplasm"/>
    <property type="evidence" value="ECO:0007669"/>
    <property type="project" value="UniProtKB-SubCell"/>
</dbReference>
<evidence type="ECO:0000256" key="3">
    <source>
        <dbReference type="ARBA" id="ARBA00011699"/>
    </source>
</evidence>
<comment type="function">
    <text evidence="12">Ribonuclease inhibitor which inhibits RNASE1, RNASE2 and angiogenin (ANG). May play a role in redox homeostasis. Required to inhibit the cytotoxic tRNA ribonuclease activity of ANG in the cytoplasm in absence of stress. Relocates to the nucleus in response to stress, relieving inhibition of ANG in the cytoplasm, and inhibiting the angiogenic activity of ANG in the nucleus.</text>
</comment>
<comment type="subcellular location">
    <subcellularLocation>
        <location evidence="2">Cytoplasm</location>
    </subcellularLocation>
    <subcellularLocation>
        <location evidence="1">Nucleus</location>
    </subcellularLocation>
</comment>
<dbReference type="InterPro" id="IPR001611">
    <property type="entry name" value="Leu-rich_rpt"/>
</dbReference>
<evidence type="ECO:0000313" key="15">
    <source>
        <dbReference type="EMBL" id="KAH1171720.1"/>
    </source>
</evidence>
<dbReference type="InterPro" id="IPR032675">
    <property type="entry name" value="LRR_dom_sf"/>
</dbReference>
<dbReference type="FunFam" id="2.60.40.150:FF:000352">
    <property type="entry name" value="Uncharacterized protein"/>
    <property type="match status" value="1"/>
</dbReference>
<keyword evidence="8" id="KW-0677">Repeat</keyword>
<dbReference type="InterPro" id="IPR041302">
    <property type="entry name" value="LRR_RI_cap"/>
</dbReference>
<proteinExistence type="predicted"/>
<keyword evidence="13" id="KW-0812">Transmembrane</keyword>
<keyword evidence="10" id="KW-0539">Nucleus</keyword>
<organism evidence="15 16">
    <name type="scientific">Mauremys mutica</name>
    <name type="common">yellowpond turtle</name>
    <dbReference type="NCBI Taxonomy" id="74926"/>
    <lineage>
        <taxon>Eukaryota</taxon>
        <taxon>Metazoa</taxon>
        <taxon>Chordata</taxon>
        <taxon>Craniata</taxon>
        <taxon>Vertebrata</taxon>
        <taxon>Euteleostomi</taxon>
        <taxon>Archelosauria</taxon>
        <taxon>Testudinata</taxon>
        <taxon>Testudines</taxon>
        <taxon>Cryptodira</taxon>
        <taxon>Durocryptodira</taxon>
        <taxon>Testudinoidea</taxon>
        <taxon>Geoemydidae</taxon>
        <taxon>Geoemydinae</taxon>
        <taxon>Mauremys</taxon>
    </lineage>
</organism>
<dbReference type="AlphaFoldDB" id="A0A9D4AX01"/>
<evidence type="ECO:0000256" key="1">
    <source>
        <dbReference type="ARBA" id="ARBA00004123"/>
    </source>
</evidence>
<sequence length="924" mass="101883">MGARLLPSFCLRRLPCFWIRKRGLASAFKMDLDIQCEEMSASRWTELKSSMNTSKTVRLDDCSLSASHCKDIGSVLSSNQTLTELTLNNNELGDSGVELLCKGLMTPSCNLQKLWLQNCNLTNASCKHLRSVLSTKPTLTELQLGDNKLGTSGVKVLCEGLMDPNCKLQKLQLEYCELSPDNCEMLCAALRTKPSLRVLNISNNKLGDAAVKVLCQGLMDPNCNLQSLHLENCRITAASCGDLSTVLARKPSLTELSVGENKIGDPGVALLCQGLLNPNCKIEKLWLWECRVSPAGCKDLSQVLSTKESLTELSLIGNGLGDPGMELLCQGLKDPKAKLQALWIRECGLTTACCKSISSVLATNQTLRELHMGGNKVGDAGVEILCEGLMNPNCNLRSLWLGNCSLSAACCGSLATILSSKPSLTELDLSNNSLEDEGVKKLCESLKHPNCKLQQLVLYDIYLSSEVDDELKVLEESKPGLKIILTMSLKGIDSLLCIHECIQSEAHQSISVPKVGEMTQENSILLHLQSLQLPFPDTWKYGILALAILLGLVALTILTCQMRQCQKLRKLGRKKKYLSEACKDTKVENGILGDKLRPALLEIAKQSLPDVKIQKLQEELDKLGTCLSRSCTSSKNLESVGSNADFLESSRGRLRFSLFYHRERLELLLTVIAVTGLPSRGSADSAVRVRLLRQVPSHISGLQCMVREWQTQVVKNCRKPAFGDQFVCSLQEAELEKSTVKLEVKRYNKYSRHTMLGEVRVTLSKLKASQRMEFCEELQKTTKDLVGEVLVSLKCLPISQKIEIGLLKVKTASVCSSPEKNVCARIDISCNLHKQKHQKSSPRARTSVIIFNETFLFHLAEPVAGACTVLVSVYEMNSRARGSSRQLIGQAVLGKRSPSEANDHWALMMQSVQQPVAKWHPLLL</sequence>
<protein>
    <recommendedName>
        <fullName evidence="4">Ribonuclease inhibitor</fullName>
    </recommendedName>
    <alternativeName>
        <fullName evidence="11">Ribonuclease/angiogenin inhibitor 1</fullName>
    </alternativeName>
</protein>
<dbReference type="EMBL" id="JAHDVG010000483">
    <property type="protein sequence ID" value="KAH1171720.1"/>
    <property type="molecule type" value="Genomic_DNA"/>
</dbReference>
<dbReference type="GO" id="GO:0005634">
    <property type="term" value="C:nucleus"/>
    <property type="evidence" value="ECO:0007669"/>
    <property type="project" value="UniProtKB-SubCell"/>
</dbReference>
<reference evidence="15" key="1">
    <citation type="submission" date="2021-09" db="EMBL/GenBank/DDBJ databases">
        <title>The genome of Mauremys mutica provides insights into the evolution of semi-aquatic lifestyle.</title>
        <authorList>
            <person name="Gong S."/>
            <person name="Gao Y."/>
        </authorList>
    </citation>
    <scope>NUCLEOTIDE SEQUENCE</scope>
    <source>
        <strain evidence="15">MM-2020</strain>
        <tissue evidence="15">Muscle</tissue>
    </source>
</reference>
<dbReference type="PANTHER" id="PTHR45690">
    <property type="entry name" value="NACHT, LRR AND PYD DOMAINS-CONTAINING PROTEIN 12"/>
    <property type="match status" value="1"/>
</dbReference>
<feature type="transmembrane region" description="Helical" evidence="13">
    <location>
        <begin position="539"/>
        <end position="560"/>
    </location>
</feature>